<accession>A0A0U1BY55</accession>
<evidence type="ECO:0000313" key="2">
    <source>
        <dbReference type="Proteomes" id="UP000045782"/>
    </source>
</evidence>
<dbReference type="EMBL" id="CSWP01000012">
    <property type="protein sequence ID" value="CPV70428.1"/>
    <property type="molecule type" value="Genomic_DNA"/>
</dbReference>
<protein>
    <submittedName>
        <fullName evidence="1">Uncharacterized protein</fullName>
    </submittedName>
</protein>
<organism evidence="1 2">
    <name type="scientific">Mycobacteroides abscessus</name>
    <dbReference type="NCBI Taxonomy" id="36809"/>
    <lineage>
        <taxon>Bacteria</taxon>
        <taxon>Bacillati</taxon>
        <taxon>Actinomycetota</taxon>
        <taxon>Actinomycetes</taxon>
        <taxon>Mycobacteriales</taxon>
        <taxon>Mycobacteriaceae</taxon>
        <taxon>Mycobacteroides</taxon>
    </lineage>
</organism>
<name>A0A0U1BY55_9MYCO</name>
<evidence type="ECO:0000313" key="1">
    <source>
        <dbReference type="EMBL" id="CPV70428.1"/>
    </source>
</evidence>
<dbReference type="Proteomes" id="UP000045782">
    <property type="component" value="Unassembled WGS sequence"/>
</dbReference>
<dbReference type="RefSeq" id="WP_128867327.1">
    <property type="nucleotide sequence ID" value="NZ_CP014951.1"/>
</dbReference>
<reference evidence="1 2" key="1">
    <citation type="submission" date="2015-03" db="EMBL/GenBank/DDBJ databases">
        <authorList>
            <person name="Murphy D."/>
        </authorList>
    </citation>
    <scope>NUCLEOTIDE SEQUENCE [LARGE SCALE GENOMIC DNA]</scope>
    <source>
        <strain evidence="1 2">PAP088</strain>
    </source>
</reference>
<dbReference type="AlphaFoldDB" id="A0A0U1BY55"/>
<gene>
    <name evidence="1" type="ORF">ERS075579_04787</name>
</gene>
<proteinExistence type="predicted"/>
<sequence length="242" mass="27052">MTRMTASGVIPSAEAHRRAVLLLDLYGALAETNPGFKHNHHMRSTDPVTVALAGGREKMGDLALLVSNDDTFHVWRLRLDHPWWWIGGRICRTTPLLARIISELTGRRDDGPHPGGSGYIGAHWFNQSLRAIAPLSSPARDQLAVALRRELIGRNMCLHGIVFMSFVSDRTFNPAEMFPEAEHVEPVDLDRLRDAAYELHKIHGAGWVEAFSELVSGLDPVTWAGLTAALKVELRERRTERE</sequence>